<evidence type="ECO:0000313" key="1">
    <source>
        <dbReference type="EMBL" id="KAI3945686.1"/>
    </source>
</evidence>
<accession>A0AAD4XT71</accession>
<dbReference type="EMBL" id="JAJJMB010003726">
    <property type="protein sequence ID" value="KAI3945686.1"/>
    <property type="molecule type" value="Genomic_DNA"/>
</dbReference>
<dbReference type="InterPro" id="IPR002816">
    <property type="entry name" value="TraB/PrgY/GumN_fam"/>
</dbReference>
<dbReference type="PANTHER" id="PTHR21530">
    <property type="entry name" value="PHEROMONE SHUTDOWN PROTEIN"/>
    <property type="match status" value="1"/>
</dbReference>
<dbReference type="InterPro" id="IPR046345">
    <property type="entry name" value="TraB_PrgY-like"/>
</dbReference>
<dbReference type="AlphaFoldDB" id="A0AAD4XT71"/>
<name>A0AAD4XT71_9MAGN</name>
<organism evidence="1 2">
    <name type="scientific">Papaver atlanticum</name>
    <dbReference type="NCBI Taxonomy" id="357466"/>
    <lineage>
        <taxon>Eukaryota</taxon>
        <taxon>Viridiplantae</taxon>
        <taxon>Streptophyta</taxon>
        <taxon>Embryophyta</taxon>
        <taxon>Tracheophyta</taxon>
        <taxon>Spermatophyta</taxon>
        <taxon>Magnoliopsida</taxon>
        <taxon>Ranunculales</taxon>
        <taxon>Papaveraceae</taxon>
        <taxon>Papaveroideae</taxon>
        <taxon>Papaver</taxon>
    </lineage>
</organism>
<protein>
    <recommendedName>
        <fullName evidence="3">TraB domain-containing protein</fullName>
    </recommendedName>
</protein>
<dbReference type="Proteomes" id="UP001202328">
    <property type="component" value="Unassembled WGS sequence"/>
</dbReference>
<reference evidence="1" key="1">
    <citation type="submission" date="2022-04" db="EMBL/GenBank/DDBJ databases">
        <title>A functionally conserved STORR gene fusion in Papaver species that diverged 16.8 million years ago.</title>
        <authorList>
            <person name="Catania T."/>
        </authorList>
    </citation>
    <scope>NUCLEOTIDE SEQUENCE</scope>
    <source>
        <strain evidence="1">S-188037</strain>
    </source>
</reference>
<dbReference type="Pfam" id="PF01963">
    <property type="entry name" value="TraB_PrgY_gumN"/>
    <property type="match status" value="1"/>
</dbReference>
<comment type="caution">
    <text evidence="1">The sequence shown here is derived from an EMBL/GenBank/DDBJ whole genome shotgun (WGS) entry which is preliminary data.</text>
</comment>
<evidence type="ECO:0008006" key="3">
    <source>
        <dbReference type="Google" id="ProtNLM"/>
    </source>
</evidence>
<sequence length="160" mass="18001">MSSCIYNYLLRVFSTNSRRTCYEQPSSSSAQDETHYQHGIPGIPTDGKVVLLKNSNNGAQIYLIGTCHVSKQSAETVKKVIDYVMPDVVAVEQCKKRAMSMWNSKPEDATFYKLLCKSMRAPGGLCTKIASFFYEFSILPGARRWYISWSGIQGCNGRIF</sequence>
<evidence type="ECO:0000313" key="2">
    <source>
        <dbReference type="Proteomes" id="UP001202328"/>
    </source>
</evidence>
<keyword evidence="2" id="KW-1185">Reference proteome</keyword>
<dbReference type="PANTHER" id="PTHR21530:SF7">
    <property type="entry name" value="TRAB DOMAIN-CONTAINING PROTEIN"/>
    <property type="match status" value="1"/>
</dbReference>
<gene>
    <name evidence="1" type="ORF">MKW98_022960</name>
</gene>
<proteinExistence type="predicted"/>